<evidence type="ECO:0000256" key="1">
    <source>
        <dbReference type="SAM" id="MobiDB-lite"/>
    </source>
</evidence>
<proteinExistence type="predicted"/>
<feature type="non-terminal residue" evidence="2">
    <location>
        <position position="1"/>
    </location>
</feature>
<dbReference type="Proteomes" id="UP000246991">
    <property type="component" value="Unassembled WGS sequence"/>
</dbReference>
<dbReference type="OrthoDB" id="5494843at2759"/>
<keyword evidence="3" id="KW-1185">Reference proteome</keyword>
<gene>
    <name evidence="2" type="ORF">C7212DRAFT_346566</name>
</gene>
<reference evidence="2 3" key="1">
    <citation type="submission" date="2018-03" db="EMBL/GenBank/DDBJ databases">
        <title>Genomes of Pezizomycetes fungi and the evolution of truffles.</title>
        <authorList>
            <person name="Murat C."/>
            <person name="Payen T."/>
            <person name="Noel B."/>
            <person name="Kuo A."/>
            <person name="Martin F.M."/>
        </authorList>
    </citation>
    <scope>NUCLEOTIDE SEQUENCE [LARGE SCALE GENOMIC DNA]</scope>
    <source>
        <strain evidence="2">091103-1</strain>
    </source>
</reference>
<name>A0A317SHI3_9PEZI</name>
<evidence type="ECO:0000313" key="3">
    <source>
        <dbReference type="Proteomes" id="UP000246991"/>
    </source>
</evidence>
<comment type="caution">
    <text evidence="2">The sequence shown here is derived from an EMBL/GenBank/DDBJ whole genome shotgun (WGS) entry which is preliminary data.</text>
</comment>
<accession>A0A317SHI3</accession>
<evidence type="ECO:0000313" key="2">
    <source>
        <dbReference type="EMBL" id="PWW73853.1"/>
    </source>
</evidence>
<feature type="region of interest" description="Disordered" evidence="1">
    <location>
        <begin position="126"/>
        <end position="195"/>
    </location>
</feature>
<feature type="compositionally biased region" description="Basic residues" evidence="1">
    <location>
        <begin position="133"/>
        <end position="164"/>
    </location>
</feature>
<protein>
    <submittedName>
        <fullName evidence="2">Uncharacterized protein</fullName>
    </submittedName>
</protein>
<dbReference type="EMBL" id="PYWC01000072">
    <property type="protein sequence ID" value="PWW73853.1"/>
    <property type="molecule type" value="Genomic_DNA"/>
</dbReference>
<sequence length="195" mass="21486">IIAIKKNEVGILEKECSPAHVSSRLEQALKKDWETLKHDLGKFTPEGTGINIPTFFKDEMNLALKLVPSWTAKAWDFTRIKSERLAKDIAKKAELANAALSAMDVDPPASSTLQKTIDDAVKAALRQQNKSAGQKRGRQQAKGKQPGNKKKAPPSTRPKPKPKGVKPLTATFKVDKRKRQSIGRASEPSKKGKRT</sequence>
<organism evidence="2 3">
    <name type="scientific">Tuber magnatum</name>
    <name type="common">white Piedmont truffle</name>
    <dbReference type="NCBI Taxonomy" id="42249"/>
    <lineage>
        <taxon>Eukaryota</taxon>
        <taxon>Fungi</taxon>
        <taxon>Dikarya</taxon>
        <taxon>Ascomycota</taxon>
        <taxon>Pezizomycotina</taxon>
        <taxon>Pezizomycetes</taxon>
        <taxon>Pezizales</taxon>
        <taxon>Tuberaceae</taxon>
        <taxon>Tuber</taxon>
    </lineage>
</organism>
<dbReference type="AlphaFoldDB" id="A0A317SHI3"/>